<dbReference type="InterPro" id="IPR016032">
    <property type="entry name" value="Sig_transdc_resp-reg_C-effctor"/>
</dbReference>
<sequence length="876" mass="93142">MSVEMDAENVRATADRAAGRGMLRARASIPRVPRTILRSELTARFEEAVAHRLTLVSAGPGWGKTTAAARWAQRRKDVAWLTLEARDDGASAFWQHVLTAMRVSGAVPAAHPLGDLRVPTRVTPAFLRRLYSAIEALPDPTVLVLDDAHLLTDDDVLSGLADLLRFPGPLRLVLATRADPVLPLHRLRAEGELAEIVAEDLAFRPVDVMAVAAAEGQTMTTADAGALVEETGGWPVGVRLRLTAAHEPAVDPQASASEYLLAEVLERQEHERRELLLRTSVTSAVCADLADALVPGGVSVAAFAGLVSNDFVTATGGAGWFRYHPLLRDMLRAQLRLEDPEAFREAHRSAARWMVHNGEPRQALEHAATAGDWDLFGEVFVDSAAGGLLGPDRESLAEALRAIPYADLPHTGTLELCAAADAVVSGRFEAARVHLAAARRLLGTTPRASASALLAVLVAMAARGTGDVGAVEAAGREAVDALERAPWRFPAFESYLVIALNNRDVGRLLVGDVAVAREALRDLVRASCDGPPSLALFNARAYLAFGDLVAGDIDVADASARDTLADAERWGWSASLQVRMAYAAAGMAGLLRGEDDEADRLVAQGLAADAGGAEPSSVLALRLLQTFVAVSRGRAHAAELALTAAEEVATALGGTPMLLRDLVVRALAEVQLLTRTARTWHGGRPASDDLAVAQVARARLLVAAGRAEAALPITRDVLRHGAGHADLVRVEALLAHASALARLSRPGVDDTLSQALDVAGPDRLVRPFVAARDEALDARLTRLVGTRHDPVARAVRARLQSGPTGPEPDPLVEPLTERELAMLSALPTMESNAEIAADFYVSVNTVKAHLKALYRKLGVASRREAVRRGRELGLLD</sequence>
<dbReference type="Proteomes" id="UP001529338">
    <property type="component" value="Unassembled WGS sequence"/>
</dbReference>
<dbReference type="Pfam" id="PF25873">
    <property type="entry name" value="WHD_MalT"/>
    <property type="match status" value="1"/>
</dbReference>
<dbReference type="EMBL" id="JAUCGQ010000003">
    <property type="protein sequence ID" value="MDM7856296.1"/>
    <property type="molecule type" value="Genomic_DNA"/>
</dbReference>
<dbReference type="InterPro" id="IPR049945">
    <property type="entry name" value="AAA_22"/>
</dbReference>
<feature type="domain" description="HTH luxR-type" evidence="4">
    <location>
        <begin position="808"/>
        <end position="873"/>
    </location>
</feature>
<protein>
    <submittedName>
        <fullName evidence="5">LuxR C-terminal-related transcriptional regulator</fullName>
    </submittedName>
</protein>
<evidence type="ECO:0000313" key="5">
    <source>
        <dbReference type="EMBL" id="MDM7856296.1"/>
    </source>
</evidence>
<dbReference type="SUPFAM" id="SSF46894">
    <property type="entry name" value="C-terminal effector domain of the bipartite response regulators"/>
    <property type="match status" value="1"/>
</dbReference>
<reference evidence="5 6" key="1">
    <citation type="submission" date="2023-06" db="EMBL/GenBank/DDBJ databases">
        <title>Cellulomonas sp. MW4 Whole genome sequence.</title>
        <authorList>
            <person name="Park S."/>
        </authorList>
    </citation>
    <scope>NUCLEOTIDE SEQUENCE [LARGE SCALE GENOMIC DNA]</scope>
    <source>
        <strain evidence="5 6">MW4</strain>
    </source>
</reference>
<dbReference type="SMART" id="SM00421">
    <property type="entry name" value="HTH_LUXR"/>
    <property type="match status" value="1"/>
</dbReference>
<keyword evidence="2" id="KW-0238">DNA-binding</keyword>
<evidence type="ECO:0000256" key="1">
    <source>
        <dbReference type="ARBA" id="ARBA00023015"/>
    </source>
</evidence>
<organism evidence="5 6">
    <name type="scientific">Cellulomonas alba</name>
    <dbReference type="NCBI Taxonomy" id="3053467"/>
    <lineage>
        <taxon>Bacteria</taxon>
        <taxon>Bacillati</taxon>
        <taxon>Actinomycetota</taxon>
        <taxon>Actinomycetes</taxon>
        <taxon>Micrococcales</taxon>
        <taxon>Cellulomonadaceae</taxon>
        <taxon>Cellulomonas</taxon>
    </lineage>
</organism>
<dbReference type="PANTHER" id="PTHR44688:SF16">
    <property type="entry name" value="DNA-BINDING TRANSCRIPTIONAL ACTIVATOR DEVR_DOSR"/>
    <property type="match status" value="1"/>
</dbReference>
<evidence type="ECO:0000313" key="6">
    <source>
        <dbReference type="Proteomes" id="UP001529338"/>
    </source>
</evidence>
<dbReference type="SUPFAM" id="SSF52540">
    <property type="entry name" value="P-loop containing nucleoside triphosphate hydrolases"/>
    <property type="match status" value="1"/>
</dbReference>
<keyword evidence="3" id="KW-0804">Transcription</keyword>
<dbReference type="InterPro" id="IPR036388">
    <property type="entry name" value="WH-like_DNA-bd_sf"/>
</dbReference>
<evidence type="ECO:0000259" key="4">
    <source>
        <dbReference type="PROSITE" id="PS50043"/>
    </source>
</evidence>
<dbReference type="CDD" id="cd06170">
    <property type="entry name" value="LuxR_C_like"/>
    <property type="match status" value="1"/>
</dbReference>
<dbReference type="InterPro" id="IPR000792">
    <property type="entry name" value="Tscrpt_reg_LuxR_C"/>
</dbReference>
<dbReference type="RefSeq" id="WP_289456444.1">
    <property type="nucleotide sequence ID" value="NZ_JAUCGQ010000003.1"/>
</dbReference>
<dbReference type="InterPro" id="IPR059106">
    <property type="entry name" value="WHD_MalT"/>
</dbReference>
<keyword evidence="1" id="KW-0805">Transcription regulation</keyword>
<gene>
    <name evidence="5" type="ORF">QRT04_15265</name>
</gene>
<comment type="caution">
    <text evidence="5">The sequence shown here is derived from an EMBL/GenBank/DDBJ whole genome shotgun (WGS) entry which is preliminary data.</text>
</comment>
<dbReference type="Gene3D" id="1.10.10.10">
    <property type="entry name" value="Winged helix-like DNA-binding domain superfamily/Winged helix DNA-binding domain"/>
    <property type="match status" value="1"/>
</dbReference>
<proteinExistence type="predicted"/>
<evidence type="ECO:0000256" key="2">
    <source>
        <dbReference type="ARBA" id="ARBA00023125"/>
    </source>
</evidence>
<evidence type="ECO:0000256" key="3">
    <source>
        <dbReference type="ARBA" id="ARBA00023163"/>
    </source>
</evidence>
<name>A0ABT7SJD5_9CELL</name>
<dbReference type="PANTHER" id="PTHR44688">
    <property type="entry name" value="DNA-BINDING TRANSCRIPTIONAL ACTIVATOR DEVR_DOSR"/>
    <property type="match status" value="1"/>
</dbReference>
<dbReference type="InterPro" id="IPR027417">
    <property type="entry name" value="P-loop_NTPase"/>
</dbReference>
<keyword evidence="6" id="KW-1185">Reference proteome</keyword>
<accession>A0ABT7SJD5</accession>
<dbReference type="Pfam" id="PF13401">
    <property type="entry name" value="AAA_22"/>
    <property type="match status" value="1"/>
</dbReference>
<dbReference type="Pfam" id="PF00196">
    <property type="entry name" value="GerE"/>
    <property type="match status" value="1"/>
</dbReference>
<dbReference type="PROSITE" id="PS50043">
    <property type="entry name" value="HTH_LUXR_2"/>
    <property type="match status" value="1"/>
</dbReference>